<accession>A0AB34K8D7</accession>
<evidence type="ECO:0000313" key="9">
    <source>
        <dbReference type="Proteomes" id="UP001515480"/>
    </source>
</evidence>
<gene>
    <name evidence="8" type="ORF">AB1Y20_000569</name>
</gene>
<dbReference type="Proteomes" id="UP001515480">
    <property type="component" value="Unassembled WGS sequence"/>
</dbReference>
<feature type="transmembrane region" description="Helical" evidence="6">
    <location>
        <begin position="304"/>
        <end position="323"/>
    </location>
</feature>
<sequence length="437" mass="46548">MTSEDQPKKGAEASEREAVADPNADLIKCLASFLLLIDIDANMMGVFLPGWFLQHGVTFTWIGILLAIPAVTNVIISPFMPYVIKRAGGPPKVFFWACLSFIPFRSCMLLLPLLESASAIFYAAAVIQVAAGCSAVAGSIAAPSWMLDTVPFEKRTESVALMASIRSSSALIGPALGGILYDAFGYTTTMLYGALAPGLALFVFRKTFYRLMNAYRIPALSKINKQGSIMQMPIVWFMGLLYLLSSSAIFWNVSFAQPFLMDAYGMTEWQIGLTFGVAGTVAYTLGAATGATVTKPLGQFPTMIAGDGLMSVGIMLFGPAPIFASIPHTSAWEPILALFVSTFGMAASSVVAEPLCLTVIELFGFSTGEATSQLLSWGTFFASFGAMLGSSLGGFSAETLGIPLTAQTVGLTMLLGNYALFLIVYILRPKDPASDLL</sequence>
<keyword evidence="4 6" id="KW-1133">Transmembrane helix</keyword>
<keyword evidence="3 6" id="KW-0812">Transmembrane</keyword>
<evidence type="ECO:0000256" key="3">
    <source>
        <dbReference type="ARBA" id="ARBA00022692"/>
    </source>
</evidence>
<dbReference type="GO" id="GO:0016020">
    <property type="term" value="C:membrane"/>
    <property type="evidence" value="ECO:0007669"/>
    <property type="project" value="UniProtKB-SubCell"/>
</dbReference>
<keyword evidence="9" id="KW-1185">Reference proteome</keyword>
<feature type="transmembrane region" description="Helical" evidence="6">
    <location>
        <begin position="59"/>
        <end position="81"/>
    </location>
</feature>
<dbReference type="EMBL" id="JBGBPQ010000001">
    <property type="protein sequence ID" value="KAL1529627.1"/>
    <property type="molecule type" value="Genomic_DNA"/>
</dbReference>
<name>A0AB34K8D7_PRYPA</name>
<dbReference type="PANTHER" id="PTHR23506:SF26">
    <property type="entry name" value="MFS-TYPE TRANSPORTER SLC18B1"/>
    <property type="match status" value="1"/>
</dbReference>
<feature type="transmembrane region" description="Helical" evidence="6">
    <location>
        <begin position="120"/>
        <end position="147"/>
    </location>
</feature>
<feature type="transmembrane region" description="Helical" evidence="6">
    <location>
        <begin position="229"/>
        <end position="251"/>
    </location>
</feature>
<evidence type="ECO:0000259" key="7">
    <source>
        <dbReference type="PROSITE" id="PS50850"/>
    </source>
</evidence>
<keyword evidence="2" id="KW-0813">Transport</keyword>
<evidence type="ECO:0000256" key="4">
    <source>
        <dbReference type="ARBA" id="ARBA00022989"/>
    </source>
</evidence>
<dbReference type="InterPro" id="IPR050930">
    <property type="entry name" value="MFS_Vesicular_Transporter"/>
</dbReference>
<comment type="subcellular location">
    <subcellularLocation>
        <location evidence="1">Membrane</location>
        <topology evidence="1">Multi-pass membrane protein</topology>
    </subcellularLocation>
</comment>
<feature type="transmembrane region" description="Helical" evidence="6">
    <location>
        <begin position="335"/>
        <end position="362"/>
    </location>
</feature>
<dbReference type="GO" id="GO:0022857">
    <property type="term" value="F:transmembrane transporter activity"/>
    <property type="evidence" value="ECO:0007669"/>
    <property type="project" value="InterPro"/>
</dbReference>
<dbReference type="InterPro" id="IPR036259">
    <property type="entry name" value="MFS_trans_sf"/>
</dbReference>
<dbReference type="PANTHER" id="PTHR23506">
    <property type="entry name" value="GH10249P"/>
    <property type="match status" value="1"/>
</dbReference>
<comment type="caution">
    <text evidence="8">The sequence shown here is derived from an EMBL/GenBank/DDBJ whole genome shotgun (WGS) entry which is preliminary data.</text>
</comment>
<dbReference type="InterPro" id="IPR011701">
    <property type="entry name" value="MFS"/>
</dbReference>
<feature type="transmembrane region" description="Helical" evidence="6">
    <location>
        <begin position="271"/>
        <end position="292"/>
    </location>
</feature>
<evidence type="ECO:0000313" key="8">
    <source>
        <dbReference type="EMBL" id="KAL1529627.1"/>
    </source>
</evidence>
<dbReference type="SUPFAM" id="SSF103473">
    <property type="entry name" value="MFS general substrate transporter"/>
    <property type="match status" value="1"/>
</dbReference>
<dbReference type="Gene3D" id="1.20.1250.20">
    <property type="entry name" value="MFS general substrate transporter like domains"/>
    <property type="match status" value="2"/>
</dbReference>
<proteinExistence type="predicted"/>
<feature type="transmembrane region" description="Helical" evidence="6">
    <location>
        <begin position="374"/>
        <end position="397"/>
    </location>
</feature>
<evidence type="ECO:0000256" key="2">
    <source>
        <dbReference type="ARBA" id="ARBA00022448"/>
    </source>
</evidence>
<dbReference type="InterPro" id="IPR020846">
    <property type="entry name" value="MFS_dom"/>
</dbReference>
<reference evidence="8 9" key="1">
    <citation type="journal article" date="2024" name="Science">
        <title>Giant polyketide synthase enzymes in the biosynthesis of giant marine polyether toxins.</title>
        <authorList>
            <person name="Fallon T.R."/>
            <person name="Shende V.V."/>
            <person name="Wierzbicki I.H."/>
            <person name="Pendleton A.L."/>
            <person name="Watervoot N.F."/>
            <person name="Auber R.P."/>
            <person name="Gonzalez D.J."/>
            <person name="Wisecaver J.H."/>
            <person name="Moore B.S."/>
        </authorList>
    </citation>
    <scope>NUCLEOTIDE SEQUENCE [LARGE SCALE GENOMIC DNA]</scope>
    <source>
        <strain evidence="8 9">12B1</strain>
    </source>
</reference>
<organism evidence="8 9">
    <name type="scientific">Prymnesium parvum</name>
    <name type="common">Toxic golden alga</name>
    <dbReference type="NCBI Taxonomy" id="97485"/>
    <lineage>
        <taxon>Eukaryota</taxon>
        <taxon>Haptista</taxon>
        <taxon>Haptophyta</taxon>
        <taxon>Prymnesiophyceae</taxon>
        <taxon>Prymnesiales</taxon>
        <taxon>Prymnesiaceae</taxon>
        <taxon>Prymnesium</taxon>
    </lineage>
</organism>
<feature type="domain" description="Major facilitator superfamily (MFS) profile" evidence="7">
    <location>
        <begin position="231"/>
        <end position="437"/>
    </location>
</feature>
<evidence type="ECO:0000256" key="5">
    <source>
        <dbReference type="ARBA" id="ARBA00023136"/>
    </source>
</evidence>
<protein>
    <recommendedName>
        <fullName evidence="7">Major facilitator superfamily (MFS) profile domain-containing protein</fullName>
    </recommendedName>
</protein>
<dbReference type="PROSITE" id="PS50850">
    <property type="entry name" value="MFS"/>
    <property type="match status" value="1"/>
</dbReference>
<keyword evidence="5 6" id="KW-0472">Membrane</keyword>
<dbReference type="AlphaFoldDB" id="A0AB34K8D7"/>
<evidence type="ECO:0000256" key="6">
    <source>
        <dbReference type="SAM" id="Phobius"/>
    </source>
</evidence>
<evidence type="ECO:0000256" key="1">
    <source>
        <dbReference type="ARBA" id="ARBA00004141"/>
    </source>
</evidence>
<feature type="transmembrane region" description="Helical" evidence="6">
    <location>
        <begin position="409"/>
        <end position="427"/>
    </location>
</feature>
<feature type="transmembrane region" description="Helical" evidence="6">
    <location>
        <begin position="93"/>
        <end position="114"/>
    </location>
</feature>
<dbReference type="Pfam" id="PF07690">
    <property type="entry name" value="MFS_1"/>
    <property type="match status" value="1"/>
</dbReference>
<feature type="transmembrane region" description="Helical" evidence="6">
    <location>
        <begin position="190"/>
        <end position="208"/>
    </location>
</feature>